<dbReference type="Gene3D" id="1.10.10.750">
    <property type="entry name" value="Ypt/Rab-GAP domain of gyp1p, domain 1"/>
    <property type="match status" value="1"/>
</dbReference>
<reference evidence="4 5" key="1">
    <citation type="journal article" date="2018" name="MBio">
        <title>Comparative Genomics Reveals the Core Gene Toolbox for the Fungus-Insect Symbiosis.</title>
        <authorList>
            <person name="Wang Y."/>
            <person name="Stata M."/>
            <person name="Wang W."/>
            <person name="Stajich J.E."/>
            <person name="White M.M."/>
            <person name="Moncalvo J.M."/>
        </authorList>
    </citation>
    <scope>NUCLEOTIDE SEQUENCE [LARGE SCALE GENOMIC DNA]</scope>
    <source>
        <strain evidence="4 5">AUS-126-30</strain>
    </source>
</reference>
<dbReference type="SUPFAM" id="SSF47923">
    <property type="entry name" value="Ypt/Rab-GAP domain of gyp1p"/>
    <property type="match status" value="2"/>
</dbReference>
<dbReference type="PROSITE" id="PS50086">
    <property type="entry name" value="TBC_RABGAP"/>
    <property type="match status" value="1"/>
</dbReference>
<evidence type="ECO:0000313" key="5">
    <source>
        <dbReference type="Proteomes" id="UP000245591"/>
    </source>
</evidence>
<dbReference type="SMART" id="SM00164">
    <property type="entry name" value="TBC"/>
    <property type="match status" value="1"/>
</dbReference>
<feature type="region of interest" description="Disordered" evidence="2">
    <location>
        <begin position="122"/>
        <end position="157"/>
    </location>
</feature>
<dbReference type="GO" id="GO:0005096">
    <property type="term" value="F:GTPase activator activity"/>
    <property type="evidence" value="ECO:0007669"/>
    <property type="project" value="TreeGrafter"/>
</dbReference>
<dbReference type="Gene3D" id="1.10.472.80">
    <property type="entry name" value="Ypt/Rab-GAP domain of gyp1p, domain 3"/>
    <property type="match status" value="1"/>
</dbReference>
<organism evidence="4 5">
    <name type="scientific">Smittium angustum</name>
    <dbReference type="NCBI Taxonomy" id="133377"/>
    <lineage>
        <taxon>Eukaryota</taxon>
        <taxon>Fungi</taxon>
        <taxon>Fungi incertae sedis</taxon>
        <taxon>Zoopagomycota</taxon>
        <taxon>Kickxellomycotina</taxon>
        <taxon>Harpellomycetes</taxon>
        <taxon>Harpellales</taxon>
        <taxon>Legeriomycetaceae</taxon>
        <taxon>Smittium</taxon>
    </lineage>
</organism>
<dbReference type="EMBL" id="MBFU01001256">
    <property type="protein sequence ID" value="PVZ96560.1"/>
    <property type="molecule type" value="Genomic_DNA"/>
</dbReference>
<name>A0A2U1IUT3_SMIAN</name>
<dbReference type="Pfam" id="PF23436">
    <property type="entry name" value="RabGap-TBC_2"/>
    <property type="match status" value="1"/>
</dbReference>
<proteinExistence type="predicted"/>
<feature type="region of interest" description="Disordered" evidence="2">
    <location>
        <begin position="60"/>
        <end position="80"/>
    </location>
</feature>
<comment type="caution">
    <text evidence="4">The sequence shown here is derived from an EMBL/GenBank/DDBJ whole genome shotgun (WGS) entry which is preliminary data.</text>
</comment>
<dbReference type="GO" id="GO:0031267">
    <property type="term" value="F:small GTPase binding"/>
    <property type="evidence" value="ECO:0007669"/>
    <property type="project" value="TreeGrafter"/>
</dbReference>
<feature type="compositionally biased region" description="Basic and acidic residues" evidence="2">
    <location>
        <begin position="22"/>
        <end position="34"/>
    </location>
</feature>
<dbReference type="Gene3D" id="1.10.8.270">
    <property type="entry name" value="putative rabgap domain of human tbc1 domain family member 14 like domains"/>
    <property type="match status" value="1"/>
</dbReference>
<sequence>MISPVPENDSNPIQDPNITKDPSIHEENESTNEKLDSILLNSRSESETSAKTLNVVQDHKNDIENDIPSNTNQEDPQKVQTEDNCIPIISVNVDSDIRSNNESQTSCDSSFPDSKTIVTIENSTQKNFSKSDNTTTNSDSHEIDTPTSNIENNDNKVSTQTLPLETTINDRDQSLLTTTQPLEKNKRASVYKSLAIGSPNIENGTRISFIDESEEMDWVFWNDFVESYGKKEYKSNEELKKKVRKGIPKSIRGIVWLLLSGTVVDQHLINKYTYYSNKKNNSFSKLYSELLELSKTCKFFSDKESDILNSENEPHNQPINSEDESDSHGDTFIENHLMFKSIVRVLNAFSSYDKVTGYNKFQAFICHSLLRYLPEEEVFGILVQLMDTYNLRRYFSSNMEPLQCWFFQLDSIIEELLPSLIKHFDQEGIRPVMYAMQWVMTMFSHQLNEEHHDWLMGVALLEGTDIYFLVILAILKQNEEKLLQLNEKELLQYLTNSSKYESAGNVFDYHNSRSLEHFIKDISEFDFVANNRLGLLKAIFDDLKTKGLGKSGGEKKSVLTELQLQNKNLKNANSELIDSLISLTTLQTNLSNMYISMNNNLDLSKRNLKKLEERKKDLTIKINRFDYTLDLKPTIEDINSVKQRNLEREKEIDHMVKKIEYLSKGLSRANDLLLESENKKLVLQSKIDHFIQKMQSF</sequence>
<keyword evidence="5" id="KW-1185">Reference proteome</keyword>
<accession>A0A2U1IUT3</accession>
<dbReference type="Proteomes" id="UP000245591">
    <property type="component" value="Unassembled WGS sequence"/>
</dbReference>
<feature type="domain" description="Rab-GAP TBC" evidence="3">
    <location>
        <begin position="246"/>
        <end position="463"/>
    </location>
</feature>
<dbReference type="InterPro" id="IPR000195">
    <property type="entry name" value="Rab-GAP-TBC_dom"/>
</dbReference>
<feature type="coiled-coil region" evidence="1">
    <location>
        <begin position="555"/>
        <end position="628"/>
    </location>
</feature>
<dbReference type="InterPro" id="IPR050302">
    <property type="entry name" value="Rab_GAP_TBC_domain"/>
</dbReference>
<dbReference type="PANTHER" id="PTHR47219">
    <property type="entry name" value="RAB GTPASE-ACTIVATING PROTEIN 1-LIKE"/>
    <property type="match status" value="1"/>
</dbReference>
<feature type="compositionally biased region" description="Polar residues" evidence="2">
    <location>
        <begin position="145"/>
        <end position="157"/>
    </location>
</feature>
<dbReference type="AlphaFoldDB" id="A0A2U1IUT3"/>
<dbReference type="InterPro" id="IPR035969">
    <property type="entry name" value="Rab-GAP_TBC_sf"/>
</dbReference>
<evidence type="ECO:0000313" key="4">
    <source>
        <dbReference type="EMBL" id="PVZ96560.1"/>
    </source>
</evidence>
<gene>
    <name evidence="4" type="ORF">BB558_007529</name>
</gene>
<evidence type="ECO:0000259" key="3">
    <source>
        <dbReference type="PROSITE" id="PS50086"/>
    </source>
</evidence>
<evidence type="ECO:0000256" key="2">
    <source>
        <dbReference type="SAM" id="MobiDB-lite"/>
    </source>
</evidence>
<evidence type="ECO:0000256" key="1">
    <source>
        <dbReference type="SAM" id="Coils"/>
    </source>
</evidence>
<protein>
    <recommendedName>
        <fullName evidence="3">Rab-GAP TBC domain-containing protein</fullName>
    </recommendedName>
</protein>
<feature type="compositionally biased region" description="Polar residues" evidence="2">
    <location>
        <begin position="8"/>
        <end position="17"/>
    </location>
</feature>
<dbReference type="PANTHER" id="PTHR47219:SF9">
    <property type="entry name" value="GTPASE ACTIVATING PROTEIN AND CENTROSOME-ASSOCIATED, ISOFORM B"/>
    <property type="match status" value="1"/>
</dbReference>
<feature type="region of interest" description="Disordered" evidence="2">
    <location>
        <begin position="1"/>
        <end position="34"/>
    </location>
</feature>
<keyword evidence="1" id="KW-0175">Coiled coil</keyword>